<keyword evidence="3" id="KW-1185">Reference proteome</keyword>
<feature type="transmembrane region" description="Helical" evidence="1">
    <location>
        <begin position="71"/>
        <end position="89"/>
    </location>
</feature>
<dbReference type="HOGENOM" id="CLU_2314063_0_0_6"/>
<organism evidence="2 3">
    <name type="scientific">Acinetobacter dispersus</name>
    <dbReference type="NCBI Taxonomy" id="70348"/>
    <lineage>
        <taxon>Bacteria</taxon>
        <taxon>Pseudomonadati</taxon>
        <taxon>Pseudomonadota</taxon>
        <taxon>Gammaproteobacteria</taxon>
        <taxon>Moraxellales</taxon>
        <taxon>Moraxellaceae</taxon>
        <taxon>Acinetobacter</taxon>
    </lineage>
</organism>
<sequence>MRYISAFLGMMFAFMGSVLAQILMHKMTGRYYATETASGTYSYVHFGVIFLTPFLGLVVGWKYWSTKRISFLWLFPIYFVVMYLFHWYSAAYAGYPFFP</sequence>
<dbReference type="AlphaFoldDB" id="N9MFW2"/>
<gene>
    <name evidence="2" type="ORF">F904_02023</name>
</gene>
<keyword evidence="1" id="KW-0812">Transmembrane</keyword>
<protein>
    <submittedName>
        <fullName evidence="2">Uncharacterized protein</fullName>
    </submittedName>
</protein>
<dbReference type="OrthoDB" id="6711201at2"/>
<comment type="caution">
    <text evidence="2">The sequence shown here is derived from an EMBL/GenBank/DDBJ whole genome shotgun (WGS) entry which is preliminary data.</text>
</comment>
<evidence type="ECO:0000313" key="3">
    <source>
        <dbReference type="Proteomes" id="UP000013261"/>
    </source>
</evidence>
<dbReference type="Proteomes" id="UP000013261">
    <property type="component" value="Unassembled WGS sequence"/>
</dbReference>
<accession>N9MFW2</accession>
<evidence type="ECO:0000256" key="1">
    <source>
        <dbReference type="SAM" id="Phobius"/>
    </source>
</evidence>
<keyword evidence="1" id="KW-1133">Transmembrane helix</keyword>
<reference evidence="2 3" key="1">
    <citation type="submission" date="2013-02" db="EMBL/GenBank/DDBJ databases">
        <title>The Genome Sequence of Acinetobacter sp. ANC 4105.</title>
        <authorList>
            <consortium name="The Broad Institute Genome Sequencing Platform"/>
            <consortium name="The Broad Institute Genome Sequencing Center for Infectious Disease"/>
            <person name="Cerqueira G."/>
            <person name="Feldgarden M."/>
            <person name="Courvalin P."/>
            <person name="Perichon B."/>
            <person name="Grillot-Courvalin C."/>
            <person name="Clermont D."/>
            <person name="Rocha E."/>
            <person name="Yoon E.-J."/>
            <person name="Nemec A."/>
            <person name="Walker B."/>
            <person name="Young S.K."/>
            <person name="Zeng Q."/>
            <person name="Gargeya S."/>
            <person name="Fitzgerald M."/>
            <person name="Haas B."/>
            <person name="Abouelleil A."/>
            <person name="Alvarado L."/>
            <person name="Arachchi H.M."/>
            <person name="Berlin A.M."/>
            <person name="Chapman S.B."/>
            <person name="Dewar J."/>
            <person name="Goldberg J."/>
            <person name="Griggs A."/>
            <person name="Gujja S."/>
            <person name="Hansen M."/>
            <person name="Howarth C."/>
            <person name="Imamovic A."/>
            <person name="Larimer J."/>
            <person name="McCowan C."/>
            <person name="Murphy C."/>
            <person name="Neiman D."/>
            <person name="Pearson M."/>
            <person name="Priest M."/>
            <person name="Roberts A."/>
            <person name="Saif S."/>
            <person name="Shea T."/>
            <person name="Sisk P."/>
            <person name="Sykes S."/>
            <person name="Wortman J."/>
            <person name="Nusbaum C."/>
            <person name="Birren B."/>
        </authorList>
    </citation>
    <scope>NUCLEOTIDE SEQUENCE [LARGE SCALE GENOMIC DNA]</scope>
    <source>
        <strain evidence="2 3">ANC 4105</strain>
    </source>
</reference>
<dbReference type="EMBL" id="APRL01000013">
    <property type="protein sequence ID" value="ENW92085.1"/>
    <property type="molecule type" value="Genomic_DNA"/>
</dbReference>
<evidence type="ECO:0000313" key="2">
    <source>
        <dbReference type="EMBL" id="ENW92085.1"/>
    </source>
</evidence>
<keyword evidence="1" id="KW-0472">Membrane</keyword>
<proteinExistence type="predicted"/>
<dbReference type="eggNOG" id="ENOG5031SMH">
    <property type="taxonomic scope" value="Bacteria"/>
</dbReference>
<name>N9MFW2_9GAMM</name>
<feature type="transmembrane region" description="Helical" evidence="1">
    <location>
        <begin position="44"/>
        <end position="64"/>
    </location>
</feature>
<dbReference type="RefSeq" id="WP_005188397.1">
    <property type="nucleotide sequence ID" value="NZ_KB850050.1"/>
</dbReference>